<protein>
    <submittedName>
        <fullName evidence="1">Uncharacterized protein</fullName>
    </submittedName>
</protein>
<organism evidence="1">
    <name type="scientific">Micrurus surinamensis</name>
    <name type="common">Surinam coral snake</name>
    <dbReference type="NCBI Taxonomy" id="129470"/>
    <lineage>
        <taxon>Eukaryota</taxon>
        <taxon>Metazoa</taxon>
        <taxon>Chordata</taxon>
        <taxon>Craniata</taxon>
        <taxon>Vertebrata</taxon>
        <taxon>Euteleostomi</taxon>
        <taxon>Lepidosauria</taxon>
        <taxon>Squamata</taxon>
        <taxon>Bifurcata</taxon>
        <taxon>Unidentata</taxon>
        <taxon>Episquamata</taxon>
        <taxon>Toxicofera</taxon>
        <taxon>Serpentes</taxon>
        <taxon>Colubroidea</taxon>
        <taxon>Elapidae</taxon>
        <taxon>Elapinae</taxon>
        <taxon>Micrurus</taxon>
    </lineage>
</organism>
<name>A0A2D4NNE5_MICSU</name>
<accession>A0A2D4NNE5</accession>
<reference evidence="1" key="1">
    <citation type="submission" date="2017-07" db="EMBL/GenBank/DDBJ databases">
        <authorList>
            <person name="Mikheyev A."/>
            <person name="Grau M."/>
        </authorList>
    </citation>
    <scope>NUCLEOTIDE SEQUENCE</scope>
    <source>
        <tissue evidence="1">Venom_gland</tissue>
    </source>
</reference>
<proteinExistence type="predicted"/>
<sequence length="117" mass="13561">MILHLLGLGLSSFEERLFCKSLGAYPSMWSKEFGEVYLHLRAQNKSNADGGGGRRGPCVYLLQQKQLPCSILETNKFLTQVWGLQFLKHLQNYCSYLWSFIKVMLNFLKNHVFMKPK</sequence>
<evidence type="ECO:0000313" key="1">
    <source>
        <dbReference type="EMBL" id="LAB47237.1"/>
    </source>
</evidence>
<dbReference type="EMBL" id="IACN01013935">
    <property type="protein sequence ID" value="LAB47237.1"/>
    <property type="molecule type" value="Transcribed_RNA"/>
</dbReference>
<dbReference type="AlphaFoldDB" id="A0A2D4NNE5"/>
<reference evidence="1" key="2">
    <citation type="submission" date="2017-11" db="EMBL/GenBank/DDBJ databases">
        <title>Coralsnake Venomics: Analyses of Venom Gland Transcriptomes and Proteomes of Six Brazilian Taxa.</title>
        <authorList>
            <person name="Aird S.D."/>
            <person name="Jorge da Silva N."/>
            <person name="Qiu L."/>
            <person name="Villar-Briones A."/>
            <person name="Aparecida-Saddi V."/>
            <person name="Campos-Telles M.P."/>
            <person name="Grau M."/>
            <person name="Mikheyev A.S."/>
        </authorList>
    </citation>
    <scope>NUCLEOTIDE SEQUENCE</scope>
    <source>
        <tissue evidence="1">Venom_gland</tissue>
    </source>
</reference>